<keyword evidence="2" id="KW-1185">Reference proteome</keyword>
<dbReference type="AlphaFoldDB" id="A0AAV4R6L9"/>
<sequence length="120" mass="13478">MNEACRRTVFVCCVIKSSSALSQSRGQLVSGFLQLQSVVDRKCAWKHSPIVERMNSEGSPGRGARCFEVKQPLADVTWSSKEGAGLTGTRQTKWMKVCLDERVYTLLRSKFVQIKGMNIY</sequence>
<name>A0AAV4R6L9_9ARAC</name>
<proteinExistence type="predicted"/>
<dbReference type="EMBL" id="BPLQ01005801">
    <property type="protein sequence ID" value="GIY17329.1"/>
    <property type="molecule type" value="Genomic_DNA"/>
</dbReference>
<protein>
    <submittedName>
        <fullName evidence="1">Uncharacterized protein</fullName>
    </submittedName>
</protein>
<gene>
    <name evidence="1" type="ORF">CDAR_572081</name>
</gene>
<evidence type="ECO:0000313" key="1">
    <source>
        <dbReference type="EMBL" id="GIY17329.1"/>
    </source>
</evidence>
<comment type="caution">
    <text evidence="1">The sequence shown here is derived from an EMBL/GenBank/DDBJ whole genome shotgun (WGS) entry which is preliminary data.</text>
</comment>
<evidence type="ECO:0000313" key="2">
    <source>
        <dbReference type="Proteomes" id="UP001054837"/>
    </source>
</evidence>
<accession>A0AAV4R6L9</accession>
<organism evidence="1 2">
    <name type="scientific">Caerostris darwini</name>
    <dbReference type="NCBI Taxonomy" id="1538125"/>
    <lineage>
        <taxon>Eukaryota</taxon>
        <taxon>Metazoa</taxon>
        <taxon>Ecdysozoa</taxon>
        <taxon>Arthropoda</taxon>
        <taxon>Chelicerata</taxon>
        <taxon>Arachnida</taxon>
        <taxon>Araneae</taxon>
        <taxon>Araneomorphae</taxon>
        <taxon>Entelegynae</taxon>
        <taxon>Araneoidea</taxon>
        <taxon>Araneidae</taxon>
        <taxon>Caerostris</taxon>
    </lineage>
</organism>
<reference evidence="1 2" key="1">
    <citation type="submission" date="2021-06" db="EMBL/GenBank/DDBJ databases">
        <title>Caerostris darwini draft genome.</title>
        <authorList>
            <person name="Kono N."/>
            <person name="Arakawa K."/>
        </authorList>
    </citation>
    <scope>NUCLEOTIDE SEQUENCE [LARGE SCALE GENOMIC DNA]</scope>
</reference>
<dbReference type="Proteomes" id="UP001054837">
    <property type="component" value="Unassembled WGS sequence"/>
</dbReference>